<reference evidence="9" key="1">
    <citation type="submission" date="2020-11" db="EMBL/GenBank/DDBJ databases">
        <authorList>
            <person name="Tran Van P."/>
        </authorList>
    </citation>
    <scope>NUCLEOTIDE SEQUENCE</scope>
</reference>
<sequence>ISRCSHRRLMMAQPHAPKKALLYVVLGMGLGFFFSYTFITSDWTRMPRLYEDDNKPHTGHGYQHIDDHEGVEKEDALFDYDSFKNEKEFQHSAHEHAHRGEDLVAQWMFNKVRILCWVATHPGNLQKKAIHVFKTWGKRCNTLLFVSGKGSEKIPSEIQNRYVVNSPALKLFGEKADTVCEGETVGGSEDVKWGKCMQKLGVQAQDSRDEEGRWRFFPFNEEHHISFDGPKWFDQYKYYPIKKGLDCCSDTAITFHYVSTSHMYTLEYLIYHLKPFGIQNSLTEEFLRGLEVKSIAGDEVRPSTPQKVPGENKTEITKPST</sequence>
<dbReference type="Gene3D" id="3.90.550.50">
    <property type="match status" value="1"/>
</dbReference>
<evidence type="ECO:0000256" key="7">
    <source>
        <dbReference type="SAM" id="MobiDB-lite"/>
    </source>
</evidence>
<dbReference type="OrthoDB" id="414175at2759"/>
<dbReference type="GO" id="GO:0016263">
    <property type="term" value="F:glycoprotein-N-acetylgalactosamine 3-beta-galactosyltransferase activity"/>
    <property type="evidence" value="ECO:0007669"/>
    <property type="project" value="TreeGrafter"/>
</dbReference>
<comment type="subcellular location">
    <subcellularLocation>
        <location evidence="1">Membrane</location>
        <topology evidence="1">Single-pass type II membrane protein</topology>
    </subcellularLocation>
</comment>
<dbReference type="EMBL" id="OB669507">
    <property type="protein sequence ID" value="CAD7234694.1"/>
    <property type="molecule type" value="Genomic_DNA"/>
</dbReference>
<evidence type="ECO:0000256" key="1">
    <source>
        <dbReference type="ARBA" id="ARBA00004606"/>
    </source>
</evidence>
<feature type="transmembrane region" description="Helical" evidence="8">
    <location>
        <begin position="20"/>
        <end position="39"/>
    </location>
</feature>
<dbReference type="PANTHER" id="PTHR23033:SF14">
    <property type="entry name" value="GLYCOPROTEIN-N-ACETYLGALACTOSAMINE 3-BETA-GALACTOSYLTRANSFERASE 1-RELATED"/>
    <property type="match status" value="1"/>
</dbReference>
<keyword evidence="4" id="KW-0735">Signal-anchor</keyword>
<keyword evidence="5 8" id="KW-1133">Transmembrane helix</keyword>
<dbReference type="AlphaFoldDB" id="A0A7R8WMW6"/>
<evidence type="ECO:0000313" key="9">
    <source>
        <dbReference type="EMBL" id="CAD7234694.1"/>
    </source>
</evidence>
<gene>
    <name evidence="9" type="ORF">CTOB1V02_LOCUS12510</name>
</gene>
<comment type="similarity">
    <text evidence="2">Belongs to the glycosyltransferase 31 family. Beta3-Gal-T subfamily.</text>
</comment>
<evidence type="ECO:0000256" key="4">
    <source>
        <dbReference type="ARBA" id="ARBA00022968"/>
    </source>
</evidence>
<name>A0A7R8WMW6_9CRUS</name>
<keyword evidence="3 8" id="KW-0812">Transmembrane</keyword>
<feature type="region of interest" description="Disordered" evidence="7">
    <location>
        <begin position="298"/>
        <end position="321"/>
    </location>
</feature>
<proteinExistence type="inferred from homology"/>
<accession>A0A7R8WMW6</accession>
<keyword evidence="6 8" id="KW-0472">Membrane</keyword>
<feature type="non-terminal residue" evidence="9">
    <location>
        <position position="1"/>
    </location>
</feature>
<dbReference type="PANTHER" id="PTHR23033">
    <property type="entry name" value="BETA1,3-GALACTOSYLTRANSFERASE"/>
    <property type="match status" value="1"/>
</dbReference>
<dbReference type="InterPro" id="IPR026050">
    <property type="entry name" value="C1GALT1/C1GALT1_chp1"/>
</dbReference>
<organism evidence="9">
    <name type="scientific">Cyprideis torosa</name>
    <dbReference type="NCBI Taxonomy" id="163714"/>
    <lineage>
        <taxon>Eukaryota</taxon>
        <taxon>Metazoa</taxon>
        <taxon>Ecdysozoa</taxon>
        <taxon>Arthropoda</taxon>
        <taxon>Crustacea</taxon>
        <taxon>Oligostraca</taxon>
        <taxon>Ostracoda</taxon>
        <taxon>Podocopa</taxon>
        <taxon>Podocopida</taxon>
        <taxon>Cytherocopina</taxon>
        <taxon>Cytheroidea</taxon>
        <taxon>Cytherideidae</taxon>
        <taxon>Cyprideis</taxon>
    </lineage>
</organism>
<protein>
    <submittedName>
        <fullName evidence="9">Uncharacterized protein</fullName>
    </submittedName>
</protein>
<evidence type="ECO:0000256" key="2">
    <source>
        <dbReference type="ARBA" id="ARBA00006462"/>
    </source>
</evidence>
<evidence type="ECO:0000256" key="6">
    <source>
        <dbReference type="ARBA" id="ARBA00023136"/>
    </source>
</evidence>
<evidence type="ECO:0000256" key="5">
    <source>
        <dbReference type="ARBA" id="ARBA00022989"/>
    </source>
</evidence>
<evidence type="ECO:0000256" key="8">
    <source>
        <dbReference type="SAM" id="Phobius"/>
    </source>
</evidence>
<evidence type="ECO:0000256" key="3">
    <source>
        <dbReference type="ARBA" id="ARBA00022692"/>
    </source>
</evidence>
<dbReference type="GO" id="GO:0016020">
    <property type="term" value="C:membrane"/>
    <property type="evidence" value="ECO:0007669"/>
    <property type="project" value="UniProtKB-SubCell"/>
</dbReference>
<feature type="compositionally biased region" description="Basic and acidic residues" evidence="7">
    <location>
        <begin position="310"/>
        <end position="321"/>
    </location>
</feature>